<keyword evidence="1" id="KW-0812">Transmembrane</keyword>
<dbReference type="EMBL" id="VSSQ01000188">
    <property type="protein sequence ID" value="MPL84351.1"/>
    <property type="molecule type" value="Genomic_DNA"/>
</dbReference>
<gene>
    <name evidence="2" type="ORF">SDC9_30316</name>
</gene>
<name>A0A644UZI7_9ZZZZ</name>
<dbReference type="AlphaFoldDB" id="A0A644UZI7"/>
<protein>
    <submittedName>
        <fullName evidence="2">Uncharacterized protein</fullName>
    </submittedName>
</protein>
<comment type="caution">
    <text evidence="2">The sequence shown here is derived from an EMBL/GenBank/DDBJ whole genome shotgun (WGS) entry which is preliminary data.</text>
</comment>
<reference evidence="2" key="1">
    <citation type="submission" date="2019-08" db="EMBL/GenBank/DDBJ databases">
        <authorList>
            <person name="Kucharzyk K."/>
            <person name="Murdoch R.W."/>
            <person name="Higgins S."/>
            <person name="Loffler F."/>
        </authorList>
    </citation>
    <scope>NUCLEOTIDE SEQUENCE</scope>
</reference>
<keyword evidence="1" id="KW-1133">Transmembrane helix</keyword>
<evidence type="ECO:0000313" key="2">
    <source>
        <dbReference type="EMBL" id="MPL84351.1"/>
    </source>
</evidence>
<evidence type="ECO:0000256" key="1">
    <source>
        <dbReference type="SAM" id="Phobius"/>
    </source>
</evidence>
<proteinExistence type="predicted"/>
<sequence>MLTYILFGAVIGAGIGHLIPPGGLFWFVIGGLCGFFIKQYYSRRY</sequence>
<keyword evidence="1" id="KW-0472">Membrane</keyword>
<accession>A0A644UZI7</accession>
<organism evidence="2">
    <name type="scientific">bioreactor metagenome</name>
    <dbReference type="NCBI Taxonomy" id="1076179"/>
    <lineage>
        <taxon>unclassified sequences</taxon>
        <taxon>metagenomes</taxon>
        <taxon>ecological metagenomes</taxon>
    </lineage>
</organism>
<feature type="transmembrane region" description="Helical" evidence="1">
    <location>
        <begin position="6"/>
        <end position="37"/>
    </location>
</feature>